<keyword evidence="4 6" id="KW-1133">Transmembrane helix</keyword>
<evidence type="ECO:0000256" key="6">
    <source>
        <dbReference type="RuleBase" id="RU363108"/>
    </source>
</evidence>
<evidence type="ECO:0000256" key="2">
    <source>
        <dbReference type="ARBA" id="ARBA00022475"/>
    </source>
</evidence>
<gene>
    <name evidence="7" type="ORF">RUM43_012877</name>
</gene>
<comment type="caution">
    <text evidence="7">The sequence shown here is derived from an EMBL/GenBank/DDBJ whole genome shotgun (WGS) entry which is preliminary data.</text>
</comment>
<dbReference type="GO" id="GO:0007165">
    <property type="term" value="P:signal transduction"/>
    <property type="evidence" value="ECO:0007669"/>
    <property type="project" value="UniProtKB-KW"/>
</dbReference>
<evidence type="ECO:0000313" key="8">
    <source>
        <dbReference type="Proteomes" id="UP001372834"/>
    </source>
</evidence>
<dbReference type="Pfam" id="PF08395">
    <property type="entry name" value="7tm_7"/>
    <property type="match status" value="1"/>
</dbReference>
<dbReference type="GO" id="GO:0005886">
    <property type="term" value="C:plasma membrane"/>
    <property type="evidence" value="ECO:0007669"/>
    <property type="project" value="UniProtKB-SubCell"/>
</dbReference>
<evidence type="ECO:0000256" key="5">
    <source>
        <dbReference type="ARBA" id="ARBA00023136"/>
    </source>
</evidence>
<dbReference type="InterPro" id="IPR013604">
    <property type="entry name" value="7TM_chemorcpt"/>
</dbReference>
<evidence type="ECO:0000256" key="1">
    <source>
        <dbReference type="ARBA" id="ARBA00004651"/>
    </source>
</evidence>
<comment type="similarity">
    <text evidence="6">Belongs to the insect chemoreceptor superfamily. Gustatory receptor (GR) family.</text>
</comment>
<keyword evidence="2 6" id="KW-1003">Cell membrane</keyword>
<name>A0AAN8S9R0_POLSC</name>
<proteinExistence type="inferred from homology"/>
<dbReference type="GO" id="GO:0050909">
    <property type="term" value="P:sensory perception of taste"/>
    <property type="evidence" value="ECO:0007669"/>
    <property type="project" value="InterPro"/>
</dbReference>
<keyword evidence="5 6" id="KW-0472">Membrane</keyword>
<reference evidence="7 8" key="1">
    <citation type="submission" date="2023-10" db="EMBL/GenBank/DDBJ databases">
        <title>Genomes of two closely related lineages of the louse Polyplax serrata with different host specificities.</title>
        <authorList>
            <person name="Martinu J."/>
            <person name="Tarabai H."/>
            <person name="Stefka J."/>
            <person name="Hypsa V."/>
        </authorList>
    </citation>
    <scope>NUCLEOTIDE SEQUENCE [LARGE SCALE GENOMIC DNA]</scope>
    <source>
        <strain evidence="7">HR10_N</strain>
    </source>
</reference>
<comment type="caution">
    <text evidence="6">Lacks conserved residue(s) required for the propagation of feature annotation.</text>
</comment>
<comment type="subcellular location">
    <subcellularLocation>
        <location evidence="1 6">Cell membrane</location>
        <topology evidence="1 6">Multi-pass membrane protein</topology>
    </subcellularLocation>
</comment>
<dbReference type="AlphaFoldDB" id="A0AAN8S9R0"/>
<feature type="transmembrane region" description="Helical" evidence="6">
    <location>
        <begin position="68"/>
        <end position="91"/>
    </location>
</feature>
<dbReference type="EMBL" id="JAWJWE010000006">
    <property type="protein sequence ID" value="KAK6633133.1"/>
    <property type="molecule type" value="Genomic_DNA"/>
</dbReference>
<feature type="transmembrane region" description="Helical" evidence="6">
    <location>
        <begin position="35"/>
        <end position="56"/>
    </location>
</feature>
<feature type="transmembrane region" description="Helical" evidence="6">
    <location>
        <begin position="335"/>
        <end position="357"/>
    </location>
</feature>
<organism evidence="7 8">
    <name type="scientific">Polyplax serrata</name>
    <name type="common">Common mouse louse</name>
    <dbReference type="NCBI Taxonomy" id="468196"/>
    <lineage>
        <taxon>Eukaryota</taxon>
        <taxon>Metazoa</taxon>
        <taxon>Ecdysozoa</taxon>
        <taxon>Arthropoda</taxon>
        <taxon>Hexapoda</taxon>
        <taxon>Insecta</taxon>
        <taxon>Pterygota</taxon>
        <taxon>Neoptera</taxon>
        <taxon>Paraneoptera</taxon>
        <taxon>Psocodea</taxon>
        <taxon>Troctomorpha</taxon>
        <taxon>Phthiraptera</taxon>
        <taxon>Anoplura</taxon>
        <taxon>Polyplacidae</taxon>
        <taxon>Polyplax</taxon>
    </lineage>
</organism>
<feature type="transmembrane region" description="Helical" evidence="6">
    <location>
        <begin position="294"/>
        <end position="315"/>
    </location>
</feature>
<evidence type="ECO:0000256" key="3">
    <source>
        <dbReference type="ARBA" id="ARBA00022692"/>
    </source>
</evidence>
<sequence>MPLTINVLRVKATNHGERDNVPKILDENSQHPPKYWPFFSIVLKLFKFWGVLPVNIKFCRNRSPPVRIKFSVFGFISASFFFGFTLVHAIWGPAMMMNFEKSVLGDSFNSSNSTTKGHKKLGSSDGKISTISKSVYPIMGSSTPLTARFVSMFLLSKSISVLVRRFCLADNFLCLPSPYHLSNFGALLVLTGAGIAVHVPIIGLHFREVAPLNTYLGIIWEENTKIRTNLYSVALPMQHHSCEPTNKTMAVEKQHKLRISSRREIDMTEALKSLRRGHIALCDTMEHINAIYQIHLLASITTSVIKILFNSYNILFVFASSKIDGGSIEAGKMVSYLWCIYYCFRFMFLVTFAHCTVSAGRQTRNIIAKVDSREYEHWTREEVGQAAEKRQRVSQEIPK</sequence>
<protein>
    <recommendedName>
        <fullName evidence="6">Gustatory receptor</fullName>
    </recommendedName>
</protein>
<comment type="function">
    <text evidence="6">Gustatory receptor which mediates acceptance or avoidance behavior, depending on its substrates.</text>
</comment>
<keyword evidence="3 6" id="KW-0812">Transmembrane</keyword>
<evidence type="ECO:0000313" key="7">
    <source>
        <dbReference type="EMBL" id="KAK6633133.1"/>
    </source>
</evidence>
<evidence type="ECO:0000256" key="4">
    <source>
        <dbReference type="ARBA" id="ARBA00022989"/>
    </source>
</evidence>
<keyword evidence="6" id="KW-0807">Transducer</keyword>
<dbReference type="Proteomes" id="UP001372834">
    <property type="component" value="Unassembled WGS sequence"/>
</dbReference>
<accession>A0AAN8S9R0</accession>
<keyword evidence="6" id="KW-0675">Receptor</keyword>
<feature type="transmembrane region" description="Helical" evidence="6">
    <location>
        <begin position="184"/>
        <end position="206"/>
    </location>
</feature>